<evidence type="ECO:0000256" key="4">
    <source>
        <dbReference type="ARBA" id="ARBA00023136"/>
    </source>
</evidence>
<dbReference type="Gene3D" id="3.40.50.300">
    <property type="entry name" value="P-loop containing nucleotide triphosphate hydrolases"/>
    <property type="match status" value="1"/>
</dbReference>
<reference evidence="6" key="1">
    <citation type="submission" date="2022-07" db="EMBL/GenBank/DDBJ databases">
        <title>Phylogenomic reconstructions and comparative analyses of Kickxellomycotina fungi.</title>
        <authorList>
            <person name="Reynolds N.K."/>
            <person name="Stajich J.E."/>
            <person name="Barry K."/>
            <person name="Grigoriev I.V."/>
            <person name="Crous P."/>
            <person name="Smith M.E."/>
        </authorList>
    </citation>
    <scope>NUCLEOTIDE SEQUENCE</scope>
    <source>
        <strain evidence="6">NBRC 105413</strain>
    </source>
</reference>
<dbReference type="GO" id="GO:0005324">
    <property type="term" value="F:long-chain fatty acid transmembrane transporter activity"/>
    <property type="evidence" value="ECO:0007669"/>
    <property type="project" value="TreeGrafter"/>
</dbReference>
<comment type="caution">
    <text evidence="6">The sequence shown here is derived from an EMBL/GenBank/DDBJ whole genome shotgun (WGS) entry which is preliminary data.</text>
</comment>
<evidence type="ECO:0000256" key="2">
    <source>
        <dbReference type="ARBA" id="ARBA00022692"/>
    </source>
</evidence>
<dbReference type="PANTHER" id="PTHR11384">
    <property type="entry name" value="ATP-BINDING CASSETTE, SUB-FAMILY D MEMBER"/>
    <property type="match status" value="1"/>
</dbReference>
<name>A0A9W7XFZ3_9FUNG</name>
<dbReference type="GO" id="GO:0042626">
    <property type="term" value="F:ATPase-coupled transmembrane transporter activity"/>
    <property type="evidence" value="ECO:0007669"/>
    <property type="project" value="TreeGrafter"/>
</dbReference>
<dbReference type="PANTHER" id="PTHR11384:SF67">
    <property type="entry name" value="ATP-BINDING CASSETTE SUB-FAMILY D MEMBER 1"/>
    <property type="match status" value="1"/>
</dbReference>
<feature type="region of interest" description="Disordered" evidence="5">
    <location>
        <begin position="541"/>
        <end position="590"/>
    </location>
</feature>
<evidence type="ECO:0000313" key="6">
    <source>
        <dbReference type="EMBL" id="KAJ1643708.1"/>
    </source>
</evidence>
<dbReference type="SUPFAM" id="SSF52540">
    <property type="entry name" value="P-loop containing nucleoside triphosphate hydrolases"/>
    <property type="match status" value="1"/>
</dbReference>
<dbReference type="GO" id="GO:0007031">
    <property type="term" value="P:peroxisome organization"/>
    <property type="evidence" value="ECO:0007669"/>
    <property type="project" value="TreeGrafter"/>
</dbReference>
<dbReference type="AlphaFoldDB" id="A0A9W7XFZ3"/>
<organism evidence="6 7">
    <name type="scientific">Coemansia asiatica</name>
    <dbReference type="NCBI Taxonomy" id="1052880"/>
    <lineage>
        <taxon>Eukaryota</taxon>
        <taxon>Fungi</taxon>
        <taxon>Fungi incertae sedis</taxon>
        <taxon>Zoopagomycota</taxon>
        <taxon>Kickxellomycotina</taxon>
        <taxon>Kickxellomycetes</taxon>
        <taxon>Kickxellales</taxon>
        <taxon>Kickxellaceae</taxon>
        <taxon>Coemansia</taxon>
    </lineage>
</organism>
<dbReference type="GO" id="GO:0005524">
    <property type="term" value="F:ATP binding"/>
    <property type="evidence" value="ECO:0007669"/>
    <property type="project" value="TreeGrafter"/>
</dbReference>
<proteinExistence type="predicted"/>
<dbReference type="EMBL" id="JANBOH010000228">
    <property type="protein sequence ID" value="KAJ1643708.1"/>
    <property type="molecule type" value="Genomic_DNA"/>
</dbReference>
<keyword evidence="2" id="KW-0812">Transmembrane</keyword>
<evidence type="ECO:0000256" key="1">
    <source>
        <dbReference type="ARBA" id="ARBA00022448"/>
    </source>
</evidence>
<evidence type="ECO:0000256" key="5">
    <source>
        <dbReference type="SAM" id="MobiDB-lite"/>
    </source>
</evidence>
<gene>
    <name evidence="6" type="ORF">LPJ64_004541</name>
</gene>
<keyword evidence="3" id="KW-1133">Transmembrane helix</keyword>
<dbReference type="GO" id="GO:0006635">
    <property type="term" value="P:fatty acid beta-oxidation"/>
    <property type="evidence" value="ECO:0007669"/>
    <property type="project" value="TreeGrafter"/>
</dbReference>
<feature type="compositionally biased region" description="Low complexity" evidence="5">
    <location>
        <begin position="573"/>
        <end position="590"/>
    </location>
</feature>
<dbReference type="GO" id="GO:0005778">
    <property type="term" value="C:peroxisomal membrane"/>
    <property type="evidence" value="ECO:0007669"/>
    <property type="project" value="TreeGrafter"/>
</dbReference>
<keyword evidence="4" id="KW-0472">Membrane</keyword>
<dbReference type="GO" id="GO:0042760">
    <property type="term" value="P:very long-chain fatty acid catabolic process"/>
    <property type="evidence" value="ECO:0007669"/>
    <property type="project" value="TreeGrafter"/>
</dbReference>
<evidence type="ECO:0000256" key="3">
    <source>
        <dbReference type="ARBA" id="ARBA00022989"/>
    </source>
</evidence>
<dbReference type="GO" id="GO:0015910">
    <property type="term" value="P:long-chain fatty acid import into peroxisome"/>
    <property type="evidence" value="ECO:0007669"/>
    <property type="project" value="TreeGrafter"/>
</dbReference>
<dbReference type="InterPro" id="IPR027417">
    <property type="entry name" value="P-loop_NTPase"/>
</dbReference>
<accession>A0A9W7XFZ3</accession>
<feature type="region of interest" description="Disordered" evidence="5">
    <location>
        <begin position="428"/>
        <end position="454"/>
    </location>
</feature>
<evidence type="ECO:0000313" key="7">
    <source>
        <dbReference type="Proteomes" id="UP001145021"/>
    </source>
</evidence>
<protein>
    <recommendedName>
        <fullName evidence="8">ABC transporter domain-containing protein</fullName>
    </recommendedName>
</protein>
<feature type="region of interest" description="Disordered" evidence="5">
    <location>
        <begin position="609"/>
        <end position="686"/>
    </location>
</feature>
<dbReference type="InterPro" id="IPR050835">
    <property type="entry name" value="ABC_transporter_sub-D"/>
</dbReference>
<evidence type="ECO:0008006" key="8">
    <source>
        <dbReference type="Google" id="ProtNLM"/>
    </source>
</evidence>
<feature type="compositionally biased region" description="Low complexity" evidence="5">
    <location>
        <begin position="634"/>
        <end position="686"/>
    </location>
</feature>
<keyword evidence="1" id="KW-0813">Transport</keyword>
<keyword evidence="7" id="KW-1185">Reference proteome</keyword>
<sequence length="703" mass="76972">MSDLDKEQLQEGISKILPNDNSGFLGVKVLTTSKDATQRGNEPGVWQENSTMVEFNKARVLQQTQRTAAFECLTMRIDQGHHCLVVGAGCDAHRQALLRALQGDHSQLLTHGIQRSPRPHSQITHVGGRVYVKPGSSSLWDLLIFPHDKTQSIRRGIREPQLAAVLRFMNFEFLLQRASDDWGRVIDWTKILGPGELYAVAICRLLYHSPRFAILDDALDCLRADQVRQLFAAARMHQITMLVLADTDPFDDRVKKTGAESGSQQGSAYLTCIEEFTRVLRVTADSAWEFCEFGYAAQRPAFETTEPMKFIWVSVEDDASRREHQRRLSRRTSTLSQCSTTERRWLMSQEPSSSLAATQASSPAGIETLASRRQSRALSPPLTARSSLSDFAASAAALDSTRMMTIDSALSKYAAAAATAASISATVSGLPGSGSGSGNNINGPKTLKRRPLGGSRMFSAPIEQAEDAEQLPTAQDLQATNKIELNQETNQEISSKDGVKAYDDDEEEFVASADTLTEASKVAINTVAVAEALDKDMQEIEPASAPTSPAANKPYGERNPYARAPRNYKRSSRSSFSSTQRTPPPSALSNPLAAEVFVAPQIDQEDVLRRPFSRMTNPEVASDLAEPVRRRSSRSYSRSSPAPSRQQQLQQPRSGRLGNSRIPRPPTSSSVSTASSRSTAYSGSMSQVHVVTVDELALALDNL</sequence>
<dbReference type="Proteomes" id="UP001145021">
    <property type="component" value="Unassembled WGS sequence"/>
</dbReference>